<dbReference type="Proteomes" id="UP000027138">
    <property type="component" value="Unassembled WGS sequence"/>
</dbReference>
<gene>
    <name evidence="1" type="ORF">JCGZ_19319</name>
</gene>
<dbReference type="EMBL" id="KK914731">
    <property type="protein sequence ID" value="KDP29813.1"/>
    <property type="molecule type" value="Genomic_DNA"/>
</dbReference>
<evidence type="ECO:0000313" key="1">
    <source>
        <dbReference type="EMBL" id="KDP29813.1"/>
    </source>
</evidence>
<organism evidence="1 2">
    <name type="scientific">Jatropha curcas</name>
    <name type="common">Barbados nut</name>
    <dbReference type="NCBI Taxonomy" id="180498"/>
    <lineage>
        <taxon>Eukaryota</taxon>
        <taxon>Viridiplantae</taxon>
        <taxon>Streptophyta</taxon>
        <taxon>Embryophyta</taxon>
        <taxon>Tracheophyta</taxon>
        <taxon>Spermatophyta</taxon>
        <taxon>Magnoliopsida</taxon>
        <taxon>eudicotyledons</taxon>
        <taxon>Gunneridae</taxon>
        <taxon>Pentapetalae</taxon>
        <taxon>rosids</taxon>
        <taxon>fabids</taxon>
        <taxon>Malpighiales</taxon>
        <taxon>Euphorbiaceae</taxon>
        <taxon>Crotonoideae</taxon>
        <taxon>Jatropheae</taxon>
        <taxon>Jatropha</taxon>
    </lineage>
</organism>
<accession>A0A067K456</accession>
<dbReference type="AlphaFoldDB" id="A0A067K456"/>
<protein>
    <submittedName>
        <fullName evidence="1">Uncharacterized protein</fullName>
    </submittedName>
</protein>
<name>A0A067K456_JATCU</name>
<evidence type="ECO:0000313" key="2">
    <source>
        <dbReference type="Proteomes" id="UP000027138"/>
    </source>
</evidence>
<proteinExistence type="predicted"/>
<keyword evidence="2" id="KW-1185">Reference proteome</keyword>
<reference evidence="1 2" key="1">
    <citation type="journal article" date="2014" name="PLoS ONE">
        <title>Global Analysis of Gene Expression Profiles in Physic Nut (Jatropha curcas L.) Seedlings Exposed to Salt Stress.</title>
        <authorList>
            <person name="Zhang L."/>
            <person name="Zhang C."/>
            <person name="Wu P."/>
            <person name="Chen Y."/>
            <person name="Li M."/>
            <person name="Jiang H."/>
            <person name="Wu G."/>
        </authorList>
    </citation>
    <scope>NUCLEOTIDE SEQUENCE [LARGE SCALE GENOMIC DNA]</scope>
    <source>
        <strain evidence="2">cv. GZQX0401</strain>
        <tissue evidence="1">Young leaves</tissue>
    </source>
</reference>
<sequence length="213" mass="23353">MEIWPKPDLGSDREVTVGGGDYIPRFCPGGRQTQLLVHIPPLSEYDPFTEVEELDRGQCDALAQQQQHGKRMRRGSDSEALDTAVIVGKPENEPGASFSFILEHMGQPTQGMLETHLVSPYQMCPLGCTHMSIVYSYSGNCSFIIPLLIGCPYLILPVSISDYNEVCSLYEAACLKLAVARLSNEHISRVNMAPPASCCQGSRGIQLGECFGR</sequence>